<comment type="caution">
    <text evidence="3">The sequence shown here is derived from an EMBL/GenBank/DDBJ whole genome shotgun (WGS) entry which is preliminary data.</text>
</comment>
<dbReference type="Pfam" id="PF08021">
    <property type="entry name" value="FAD_binding_9"/>
    <property type="match status" value="1"/>
</dbReference>
<dbReference type="PANTHER" id="PTHR30157">
    <property type="entry name" value="FERRIC REDUCTASE, NADPH-DEPENDENT"/>
    <property type="match status" value="1"/>
</dbReference>
<evidence type="ECO:0000259" key="2">
    <source>
        <dbReference type="PROSITE" id="PS51384"/>
    </source>
</evidence>
<evidence type="ECO:0000313" key="3">
    <source>
        <dbReference type="EMBL" id="MBX7488293.1"/>
    </source>
</evidence>
<feature type="domain" description="FAD-binding FR-type" evidence="2">
    <location>
        <begin position="5"/>
        <end position="112"/>
    </location>
</feature>
<dbReference type="CDD" id="cd06193">
    <property type="entry name" value="siderophore_interacting"/>
    <property type="match status" value="1"/>
</dbReference>
<proteinExistence type="inferred from homology"/>
<dbReference type="Proteomes" id="UP000776651">
    <property type="component" value="Unassembled WGS sequence"/>
</dbReference>
<evidence type="ECO:0000313" key="4">
    <source>
        <dbReference type="Proteomes" id="UP000776651"/>
    </source>
</evidence>
<dbReference type="Gene3D" id="2.40.30.10">
    <property type="entry name" value="Translation factors"/>
    <property type="match status" value="1"/>
</dbReference>
<name>A0ABS7JE26_9SPHN</name>
<protein>
    <submittedName>
        <fullName evidence="3">Siderophore-interacting protein</fullName>
    </submittedName>
</protein>
<evidence type="ECO:0000256" key="1">
    <source>
        <dbReference type="ARBA" id="ARBA00035644"/>
    </source>
</evidence>
<dbReference type="PROSITE" id="PS51384">
    <property type="entry name" value="FAD_FR"/>
    <property type="match status" value="1"/>
</dbReference>
<dbReference type="InterPro" id="IPR039374">
    <property type="entry name" value="SIP_fam"/>
</dbReference>
<dbReference type="InterPro" id="IPR013113">
    <property type="entry name" value="SIP_FAD-bd"/>
</dbReference>
<dbReference type="RefSeq" id="WP_221597714.1">
    <property type="nucleotide sequence ID" value="NZ_JAIGNQ010000002.1"/>
</dbReference>
<dbReference type="Gene3D" id="3.40.50.80">
    <property type="entry name" value="Nucleotide-binding domain of ferredoxin-NADP reductase (FNR) module"/>
    <property type="match status" value="1"/>
</dbReference>
<dbReference type="SUPFAM" id="SSF63380">
    <property type="entry name" value="Riboflavin synthase domain-like"/>
    <property type="match status" value="1"/>
</dbReference>
<sequence>MSTRPSPRTLTVQSSQRLSPSMIRITLGGDELRDFPTGFAGGYVKLILSPPTATSKAVIRTYTIRHQRSDAIDVDFALHGGEAAGPATRWALSAKPGDTVLVGGPGLPKPLPEDRDFYLVAGDMTALPAISVNLSALPANARGLAVIEIQDEADRPDIIAPEGMRIRWLINPEPGRYPDLLVDALRSIGQPEGKIAAWAACEFTSMRKLRDYLRGQMGLGGDDLYISSYWKHGLIEDEHKEIKRADADAQLVS</sequence>
<reference evidence="3 4" key="1">
    <citation type="submission" date="2021-08" db="EMBL/GenBank/DDBJ databases">
        <title>Comparative Genomics Analysis of the Genus Qipengyuania Reveals Extensive Genetic Diversity and Metabolic Versatility, Including the Description of Fifteen Novel Species.</title>
        <authorList>
            <person name="Liu Y."/>
        </authorList>
    </citation>
    <scope>NUCLEOTIDE SEQUENCE [LARGE SCALE GENOMIC DNA]</scope>
    <source>
        <strain evidence="3 4">GH25</strain>
    </source>
</reference>
<dbReference type="InterPro" id="IPR017927">
    <property type="entry name" value="FAD-bd_FR_type"/>
</dbReference>
<dbReference type="InterPro" id="IPR017938">
    <property type="entry name" value="Riboflavin_synthase-like_b-brl"/>
</dbReference>
<dbReference type="Pfam" id="PF04954">
    <property type="entry name" value="SIP"/>
    <property type="match status" value="1"/>
</dbReference>
<comment type="similarity">
    <text evidence="1">Belongs to the SIP oxidoreductase family.</text>
</comment>
<accession>A0ABS7JE26</accession>
<gene>
    <name evidence="3" type="ORF">K3177_07180</name>
</gene>
<dbReference type="InterPro" id="IPR007037">
    <property type="entry name" value="SIP_rossman_dom"/>
</dbReference>
<dbReference type="EMBL" id="JAIGNQ010000002">
    <property type="protein sequence ID" value="MBX7488293.1"/>
    <property type="molecule type" value="Genomic_DNA"/>
</dbReference>
<dbReference type="InterPro" id="IPR039261">
    <property type="entry name" value="FNR_nucleotide-bd"/>
</dbReference>
<organism evidence="3 4">
    <name type="scientific">Qipengyuania pacifica</name>
    <dbReference type="NCBI Taxonomy" id="2860199"/>
    <lineage>
        <taxon>Bacteria</taxon>
        <taxon>Pseudomonadati</taxon>
        <taxon>Pseudomonadota</taxon>
        <taxon>Alphaproteobacteria</taxon>
        <taxon>Sphingomonadales</taxon>
        <taxon>Erythrobacteraceae</taxon>
        <taxon>Qipengyuania</taxon>
    </lineage>
</organism>
<keyword evidence="4" id="KW-1185">Reference proteome</keyword>
<dbReference type="PANTHER" id="PTHR30157:SF0">
    <property type="entry name" value="NADPH-DEPENDENT FERRIC-CHELATE REDUCTASE"/>
    <property type="match status" value="1"/>
</dbReference>